<keyword evidence="5" id="KW-1185">Reference proteome</keyword>
<evidence type="ECO:0000313" key="4">
    <source>
        <dbReference type="EMBL" id="GAA2157567.1"/>
    </source>
</evidence>
<comment type="caution">
    <text evidence="4">The sequence shown here is derived from an EMBL/GenBank/DDBJ whole genome shotgun (WGS) entry which is preliminary data.</text>
</comment>
<dbReference type="RefSeq" id="WP_344469339.1">
    <property type="nucleotide sequence ID" value="NZ_BAAANT010000060.1"/>
</dbReference>
<evidence type="ECO:0000313" key="5">
    <source>
        <dbReference type="Proteomes" id="UP001422759"/>
    </source>
</evidence>
<dbReference type="Proteomes" id="UP001422759">
    <property type="component" value="Unassembled WGS sequence"/>
</dbReference>
<protein>
    <submittedName>
        <fullName evidence="4">DUF4350 domain-containing protein</fullName>
    </submittedName>
</protein>
<proteinExistence type="predicted"/>
<keyword evidence="2" id="KW-0472">Membrane</keyword>
<feature type="compositionally biased region" description="Low complexity" evidence="1">
    <location>
        <begin position="1"/>
        <end position="21"/>
    </location>
</feature>
<reference evidence="4 5" key="1">
    <citation type="journal article" date="2019" name="Int. J. Syst. Evol. Microbiol.">
        <title>The Global Catalogue of Microorganisms (GCM) 10K type strain sequencing project: providing services to taxonomists for standard genome sequencing and annotation.</title>
        <authorList>
            <consortium name="The Broad Institute Genomics Platform"/>
            <consortium name="The Broad Institute Genome Sequencing Center for Infectious Disease"/>
            <person name="Wu L."/>
            <person name="Ma J."/>
        </authorList>
    </citation>
    <scope>NUCLEOTIDE SEQUENCE [LARGE SCALE GENOMIC DNA]</scope>
    <source>
        <strain evidence="4 5">JCM 14560</strain>
    </source>
</reference>
<keyword evidence="2" id="KW-1133">Transmembrane helix</keyword>
<dbReference type="Pfam" id="PF14258">
    <property type="entry name" value="DUF4350"/>
    <property type="match status" value="1"/>
</dbReference>
<organism evidence="4 5">
    <name type="scientific">Kitasatospora kazusensis</name>
    <dbReference type="NCBI Taxonomy" id="407974"/>
    <lineage>
        <taxon>Bacteria</taxon>
        <taxon>Bacillati</taxon>
        <taxon>Actinomycetota</taxon>
        <taxon>Actinomycetes</taxon>
        <taxon>Kitasatosporales</taxon>
        <taxon>Streptomycetaceae</taxon>
        <taxon>Kitasatospora</taxon>
    </lineage>
</organism>
<dbReference type="EMBL" id="BAAANT010000060">
    <property type="protein sequence ID" value="GAA2157567.1"/>
    <property type="molecule type" value="Genomic_DNA"/>
</dbReference>
<dbReference type="InterPro" id="IPR025646">
    <property type="entry name" value="DUF4350"/>
</dbReference>
<feature type="region of interest" description="Disordered" evidence="1">
    <location>
        <begin position="1"/>
        <end position="23"/>
    </location>
</feature>
<name>A0ABN3AAU2_9ACTN</name>
<evidence type="ECO:0000256" key="2">
    <source>
        <dbReference type="SAM" id="Phobius"/>
    </source>
</evidence>
<feature type="transmembrane region" description="Helical" evidence="2">
    <location>
        <begin position="35"/>
        <end position="53"/>
    </location>
</feature>
<evidence type="ECO:0000259" key="3">
    <source>
        <dbReference type="Pfam" id="PF14258"/>
    </source>
</evidence>
<accession>A0ABN3AAU2</accession>
<sequence>MTATDTTATATETTGPAGTTGVSPDLRGLWLRSRWYLLAVSLLLLAGLLLTALSDHPEYPPLDPRSTDPTGTQAAVHLLAERGVATRTVSDEAGLSEALAAPGTTVLLPEPDLLGAGELNRLSTPERGSGSRLVLVSPEAAALDAFAPGVSVATTSDGAPRSAASTSLTADCTLPEALRAGSAELGGLFYRPGSGDTACYYGDGGAPLVQQTAPGGRDVIVLGSGRLLTNERLASDGNASLTLGLLGSRQHLVWYLPDYSAAPPAAEQKTLTDYIPRGWSWALLQLAVAALLTAFWRGRRLGPVVGEELPVVVRAAETTEGRARLYQRAKARGRAADTLRRAVRHRLAPVLGVPLTDGEPEPTALCAAVADRLDRPAAGLRALLYGDPPTDDAALLRLTDDLDALERQVRQP</sequence>
<evidence type="ECO:0000256" key="1">
    <source>
        <dbReference type="SAM" id="MobiDB-lite"/>
    </source>
</evidence>
<keyword evidence="2" id="KW-0812">Transmembrane</keyword>
<gene>
    <name evidence="4" type="ORF">GCM10009760_59850</name>
</gene>
<feature type="domain" description="DUF4350" evidence="3">
    <location>
        <begin position="64"/>
        <end position="246"/>
    </location>
</feature>